<keyword evidence="2" id="KW-1185">Reference proteome</keyword>
<dbReference type="RefSeq" id="WP_092865427.1">
    <property type="nucleotide sequence ID" value="NZ_FPCH01000001.1"/>
</dbReference>
<accession>A0A1I7N3H3</accession>
<dbReference type="OrthoDB" id="7933602at2"/>
<gene>
    <name evidence="1" type="ORF">SAMN04488557_1196</name>
</gene>
<dbReference type="EMBL" id="FPCH01000001">
    <property type="protein sequence ID" value="SFV29211.1"/>
    <property type="molecule type" value="Genomic_DNA"/>
</dbReference>
<evidence type="ECO:0000313" key="2">
    <source>
        <dbReference type="Proteomes" id="UP000199423"/>
    </source>
</evidence>
<dbReference type="Proteomes" id="UP000199423">
    <property type="component" value="Unassembled WGS sequence"/>
</dbReference>
<protein>
    <submittedName>
        <fullName evidence="1">Uncharacterized protein</fullName>
    </submittedName>
</protein>
<reference evidence="2" key="1">
    <citation type="submission" date="2016-10" db="EMBL/GenBank/DDBJ databases">
        <authorList>
            <person name="Varghese N."/>
            <person name="Submissions S."/>
        </authorList>
    </citation>
    <scope>NUCLEOTIDE SEQUENCE [LARGE SCALE GENOMIC DNA]</scope>
    <source>
        <strain evidence="2">DSM 1565</strain>
    </source>
</reference>
<dbReference type="AlphaFoldDB" id="A0A1I7N3H3"/>
<sequence>MSRRFMTLLERVSRVREMIDREQRSNAASPVRLIRMKQLYLNLSEKLRRMTKQQLIRMASAPRFRSEPIFAPAYSGRW</sequence>
<organism evidence="1 2">
    <name type="scientific">Hyphomicrobium facile</name>
    <dbReference type="NCBI Taxonomy" id="51670"/>
    <lineage>
        <taxon>Bacteria</taxon>
        <taxon>Pseudomonadati</taxon>
        <taxon>Pseudomonadota</taxon>
        <taxon>Alphaproteobacteria</taxon>
        <taxon>Hyphomicrobiales</taxon>
        <taxon>Hyphomicrobiaceae</taxon>
        <taxon>Hyphomicrobium</taxon>
    </lineage>
</organism>
<proteinExistence type="predicted"/>
<evidence type="ECO:0000313" key="1">
    <source>
        <dbReference type="EMBL" id="SFV29211.1"/>
    </source>
</evidence>
<name>A0A1I7N3H3_9HYPH</name>